<dbReference type="FunFam" id="1.20.1050.60:FF:000001">
    <property type="entry name" value="Putative alpha-1,2-mannosidase"/>
    <property type="match status" value="1"/>
</dbReference>
<protein>
    <submittedName>
        <fullName evidence="4">Glycoside hydrolase family 92 protein</fullName>
    </submittedName>
</protein>
<name>A0A5J6G673_STRKN</name>
<dbReference type="GO" id="GO:0006516">
    <property type="term" value="P:glycoprotein catabolic process"/>
    <property type="evidence" value="ECO:0007669"/>
    <property type="project" value="TreeGrafter"/>
</dbReference>
<proteinExistence type="predicted"/>
<reference evidence="4 5" key="1">
    <citation type="submission" date="2017-09" db="EMBL/GenBank/DDBJ databases">
        <authorList>
            <person name="Lee N."/>
            <person name="Cho B.-K."/>
        </authorList>
    </citation>
    <scope>NUCLEOTIDE SEQUENCE [LARGE SCALE GENOMIC DNA]</scope>
    <source>
        <strain evidence="4 5">ATCC 12853</strain>
    </source>
</reference>
<dbReference type="InterPro" id="IPR012939">
    <property type="entry name" value="Glyco_hydro_92"/>
</dbReference>
<evidence type="ECO:0000313" key="5">
    <source>
        <dbReference type="Proteomes" id="UP000325529"/>
    </source>
</evidence>
<dbReference type="InterPro" id="IPR008928">
    <property type="entry name" value="6-hairpin_glycosidase_sf"/>
</dbReference>
<evidence type="ECO:0000313" key="4">
    <source>
        <dbReference type="EMBL" id="QEU91200.1"/>
    </source>
</evidence>
<dbReference type="Gene3D" id="2.70.98.10">
    <property type="match status" value="1"/>
</dbReference>
<dbReference type="InterPro" id="IPR008979">
    <property type="entry name" value="Galactose-bd-like_sf"/>
</dbReference>
<dbReference type="RefSeq" id="WP_150493205.1">
    <property type="nucleotide sequence ID" value="NZ_CP023699.1"/>
</dbReference>
<feature type="compositionally biased region" description="Polar residues" evidence="1">
    <location>
        <begin position="414"/>
        <end position="424"/>
    </location>
</feature>
<dbReference type="Pfam" id="PF00754">
    <property type="entry name" value="F5_F8_type_C"/>
    <property type="match status" value="1"/>
</dbReference>
<dbReference type="GO" id="GO:0000224">
    <property type="term" value="F:peptide-N4-(N-acetyl-beta-glucosaminyl)asparagine amidase activity"/>
    <property type="evidence" value="ECO:0007669"/>
    <property type="project" value="TreeGrafter"/>
</dbReference>
<dbReference type="InterPro" id="IPR000421">
    <property type="entry name" value="FA58C"/>
</dbReference>
<dbReference type="Gene3D" id="1.20.1610.10">
    <property type="entry name" value="alpha-1,2-mannosidases domains"/>
    <property type="match status" value="1"/>
</dbReference>
<dbReference type="InterPro" id="IPR005887">
    <property type="entry name" value="GH92_a_mannosidase_put"/>
</dbReference>
<dbReference type="GO" id="GO:0005829">
    <property type="term" value="C:cytosol"/>
    <property type="evidence" value="ECO:0007669"/>
    <property type="project" value="TreeGrafter"/>
</dbReference>
<organism evidence="4 5">
    <name type="scientific">Streptomyces kanamyceticus</name>
    <dbReference type="NCBI Taxonomy" id="1967"/>
    <lineage>
        <taxon>Bacteria</taxon>
        <taxon>Bacillati</taxon>
        <taxon>Actinomycetota</taxon>
        <taxon>Actinomycetes</taxon>
        <taxon>Kitasatosporales</taxon>
        <taxon>Streptomycetaceae</taxon>
        <taxon>Streptomyces</taxon>
    </lineage>
</organism>
<dbReference type="Gene3D" id="1.20.1050.60">
    <property type="entry name" value="alpha-1,2-mannosidase"/>
    <property type="match status" value="1"/>
</dbReference>
<dbReference type="GO" id="GO:0005975">
    <property type="term" value="P:carbohydrate metabolic process"/>
    <property type="evidence" value="ECO:0007669"/>
    <property type="project" value="InterPro"/>
</dbReference>
<dbReference type="Pfam" id="PF07971">
    <property type="entry name" value="Glyco_hydro_92"/>
    <property type="match status" value="1"/>
</dbReference>
<dbReference type="PANTHER" id="PTHR12143:SF43">
    <property type="entry name" value="PUTATIVE-RELATED"/>
    <property type="match status" value="1"/>
</dbReference>
<dbReference type="GO" id="GO:0030246">
    <property type="term" value="F:carbohydrate binding"/>
    <property type="evidence" value="ECO:0007669"/>
    <property type="project" value="InterPro"/>
</dbReference>
<feature type="domain" description="F5/8 type C" evidence="3">
    <location>
        <begin position="79"/>
        <end position="184"/>
    </location>
</feature>
<dbReference type="NCBIfam" id="TIGR01180">
    <property type="entry name" value="aman2_put"/>
    <property type="match status" value="1"/>
</dbReference>
<evidence type="ECO:0000256" key="1">
    <source>
        <dbReference type="SAM" id="MobiDB-lite"/>
    </source>
</evidence>
<keyword evidence="4" id="KW-0378">Hydrolase</keyword>
<dbReference type="Gene3D" id="3.30.2080.10">
    <property type="entry name" value="GH92 mannosidase domain"/>
    <property type="match status" value="1"/>
</dbReference>
<dbReference type="SUPFAM" id="SSF48208">
    <property type="entry name" value="Six-hairpin glycosidases"/>
    <property type="match status" value="1"/>
</dbReference>
<gene>
    <name evidence="4" type="ORF">CP970_10150</name>
</gene>
<dbReference type="Gene3D" id="2.60.120.260">
    <property type="entry name" value="Galactose-binding domain-like"/>
    <property type="match status" value="2"/>
</dbReference>
<dbReference type="FunFam" id="3.30.2080.10:FF:000001">
    <property type="entry name" value="Alpha-1,2-mannosidase subfamily"/>
    <property type="match status" value="1"/>
</dbReference>
<dbReference type="PANTHER" id="PTHR12143">
    <property type="entry name" value="PEPTIDE N-GLYCANASE PNGASE -RELATED"/>
    <property type="match status" value="1"/>
</dbReference>
<dbReference type="InterPro" id="IPR014718">
    <property type="entry name" value="GH-type_carb-bd"/>
</dbReference>
<dbReference type="EMBL" id="CP023699">
    <property type="protein sequence ID" value="QEU91200.1"/>
    <property type="molecule type" value="Genomic_DNA"/>
</dbReference>
<dbReference type="SUPFAM" id="SSF49785">
    <property type="entry name" value="Galactose-binding domain-like"/>
    <property type="match status" value="1"/>
</dbReference>
<dbReference type="KEGG" id="ska:CP970_10150"/>
<evidence type="ECO:0000256" key="2">
    <source>
        <dbReference type="SAM" id="SignalP"/>
    </source>
</evidence>
<dbReference type="Proteomes" id="UP000325529">
    <property type="component" value="Chromosome"/>
</dbReference>
<feature type="region of interest" description="Disordered" evidence="1">
    <location>
        <begin position="398"/>
        <end position="424"/>
    </location>
</feature>
<dbReference type="InterPro" id="IPR041371">
    <property type="entry name" value="GH92_N"/>
</dbReference>
<keyword evidence="2" id="KW-0732">Signal</keyword>
<keyword evidence="5" id="KW-1185">Reference proteome</keyword>
<evidence type="ECO:0000259" key="3">
    <source>
        <dbReference type="PROSITE" id="PS50022"/>
    </source>
</evidence>
<feature type="signal peptide" evidence="2">
    <location>
        <begin position="1"/>
        <end position="36"/>
    </location>
</feature>
<dbReference type="PROSITE" id="PS50022">
    <property type="entry name" value="FA58C_3"/>
    <property type="match status" value="1"/>
</dbReference>
<sequence length="1291" mass="139829">MPHRARRPRYRHHRSAAGAGALGLALVVGAQGAAVAGPEQKPRADRQFVSSFEEGEAQPDWLNTVETGPDGKKKAAGVNGAFSSGLPGSVNDHVTEVRASGENTGSGEVAANLVDGEATSKWLTFTKDGWAEFDLDEPAKVVTYALTSANDHAERDPKDWTLKGSTDGKDWKVLDERKGETFDGRHKTKKYDFENEEPYAHYRLDVTANNGADDALQLADVQLSVGGTEAPAPEDMLSLVDRGPSGSPTAKSRAGFTGKHALRYAGSHKAEGRGYSYNKVFDVDVKVGRDTELGYRVFPSMAEGDLDYAATNVSVDLAFTDGTYLSDLKAVDQHGFPLTPQGQGSSKALYVNQWNNIEARIGQVAGGKTVDRVLLAYDSPKGPAKFRGWLDDVSLKEKAPAKPKAHPSDYADTTRGTNSSGGFSRGNTFPATAVPHGFNFWTPVTNAGSLSWLYDYARGNNDDNLPTIQAFSASHEPSPWMGDRQTFQVMPSVDKDTPSASRTKRALPFKHEKETARPHYYGVTFENGLKTEMAPTDHAAMMRFTFPGDDTSVIFDNVSEKGGLTLDKENGTVSGFSDVKSGLSTGATRMFVYGVFDDDVTAGGKLEGGGGGDVTGYLRFDAGKDRTVNLRIATSLISLDQAKDNLAQEIPSGTSFDRVKNRAQGQWDDILGKVEVEGASEGQRTSLYSSLYRLYLYPNSGFEKVGSKGGKPTYKYASPFSPGTGTDTPTHTGAKIVEGKPYVNNGFWDTYRTTWPAYSLLTPKKAGELVDGFVQQYKDGGWTSRWSSPGYADLMTGTSSDVAFADAYVKGVKFDAEAAYDAAVKNATVVPSSAGVGRKGMEKSPFLGYTPSETHEGLSWALEGYLNDYGISRMGDALFKKTGKKRYKEEAAYFLNRARDYVNLFDDKAAGAGTKPGFFQGKDGKGVWRVPSEKFDPRVWGHDYTETNAWGYAFTAPQDSRGLANLYGGRKGLGDKLDTYFATPETGSAEFAGSYGGVIHEMTEARDVRMGMYGHSNQVAHHASYMYDAAGQPWKTQEKVREVLSRLYTGSEIGQGYHGDEDNGEQSGWYLFSSLGFYPLVMGSGEYAIGSPQFTKMTVHLDNGRDLVVKAPKNSAKNIYVQGLKVNGKKWTSTALPHKLIANGGVLEFDMGPKPSAWGSGKNAQPTSVTQDDKVPSPRKDVLKGEGALFDDSSATDATSGSAIELPVGKATKAVQYTLTSSTDKAKAPRGWVLQGAKDGEEWKELDKRSGESFAWDKQTRVFTVDKPGTYAHYRLVPDGKGTLAEVELLS</sequence>
<feature type="region of interest" description="Disordered" evidence="1">
    <location>
        <begin position="1153"/>
        <end position="1179"/>
    </location>
</feature>
<accession>A0A5J6G673</accession>
<feature type="chain" id="PRO_5038773405" evidence="2">
    <location>
        <begin position="37"/>
        <end position="1291"/>
    </location>
</feature>
<dbReference type="Pfam" id="PF17678">
    <property type="entry name" value="Glyco_hydro_92N"/>
    <property type="match status" value="1"/>
</dbReference>
<dbReference type="InterPro" id="IPR050883">
    <property type="entry name" value="PNGase"/>
</dbReference>